<proteinExistence type="predicted"/>
<feature type="region of interest" description="Disordered" evidence="2">
    <location>
        <begin position="202"/>
        <end position="243"/>
    </location>
</feature>
<reference evidence="4" key="3">
    <citation type="journal article" date="2013" name="Nucleic Acids Res.">
        <title>The genome of Anopheles darlingi, the main neotropical malaria vector.</title>
        <authorList>
            <person name="Marinotti O."/>
            <person name="Cerqueira G.C."/>
            <person name="de Almeida L.G."/>
            <person name="Ferro M.I."/>
            <person name="Loreto E.L."/>
            <person name="Zaha A."/>
            <person name="Teixeira S.M."/>
            <person name="Wespiser A.R."/>
            <person name="Almeida E Silva A."/>
            <person name="Schlindwein A.D."/>
            <person name="Pacheco A.C."/>
            <person name="Silva A.L."/>
            <person name="Graveley B.R."/>
            <person name="Walenz B.P."/>
            <person name="Lima Bde A."/>
            <person name="Ribeiro C.A."/>
            <person name="Nunes-Silva C.G."/>
            <person name="de Carvalho C.R."/>
            <person name="Soares C.M."/>
            <person name="de Menezes C.B."/>
            <person name="Matiolli C."/>
            <person name="Caffrey D."/>
            <person name="Araujo D.A."/>
            <person name="de Oliveira D.M."/>
            <person name="Golenbock D."/>
            <person name="Grisard E.C."/>
            <person name="Fantinatti-Garboggini F."/>
            <person name="de Carvalho F.M."/>
            <person name="Barcellos F.G."/>
            <person name="Prosdocimi F."/>
            <person name="May G."/>
            <person name="Azevedo Junior G.M."/>
            <person name="Guimaraes G.M."/>
            <person name="Goldman G.H."/>
            <person name="Padilha I.Q."/>
            <person name="Batista Jda S."/>
            <person name="Ferro J.A."/>
            <person name="Ribeiro J.M."/>
            <person name="Fietto J.L."/>
            <person name="Dabbas K.M."/>
            <person name="Cerdeira L."/>
            <person name="Agnez-Lima L.F."/>
            <person name="Brocchi M."/>
            <person name="de Carvalho M.O."/>
            <person name="Teixeira Mde M."/>
            <person name="Diniz Maia Mde M."/>
            <person name="Goldman M.H."/>
            <person name="Cruz Schneider M.P."/>
            <person name="Felipe M.S."/>
            <person name="Hungria M."/>
            <person name="Nicolas M.F."/>
            <person name="Pereira M."/>
            <person name="Montes M.A."/>
            <person name="Cantao M.E."/>
            <person name="Vincentz M."/>
            <person name="Rafael M.S."/>
            <person name="Silverman N."/>
            <person name="Stoco P.H."/>
            <person name="Souza R.C."/>
            <person name="Vicentini R."/>
            <person name="Gazzinelli R.T."/>
            <person name="Neves Rde O."/>
            <person name="Silva R."/>
            <person name="Astolfi-Filho S."/>
            <person name="Maciel T.E."/>
            <person name="Urmenyi T.P."/>
            <person name="Tadei W.P."/>
            <person name="Camargo E.P."/>
            <person name="de Vasconcelos A.T."/>
        </authorList>
    </citation>
    <scope>NUCLEOTIDE SEQUENCE</scope>
</reference>
<dbReference type="PANTHER" id="PTHR22902">
    <property type="entry name" value="SESQUIPEDALIAN"/>
    <property type="match status" value="1"/>
</dbReference>
<keyword evidence="1" id="KW-0175">Coiled coil</keyword>
<dbReference type="PROSITE" id="PS50003">
    <property type="entry name" value="PH_DOMAIN"/>
    <property type="match status" value="1"/>
</dbReference>
<dbReference type="eggNOG" id="ENOG502QQ94">
    <property type="taxonomic scope" value="Eukaryota"/>
</dbReference>
<dbReference type="FunFam" id="2.30.29.30:FF:000378">
    <property type="entry name" value="Uncharacterized protein, isoform A"/>
    <property type="match status" value="1"/>
</dbReference>
<dbReference type="InterPro" id="IPR045188">
    <property type="entry name" value="Boi1/Boi2-like"/>
</dbReference>
<dbReference type="CDD" id="cd13288">
    <property type="entry name" value="PH_Ses"/>
    <property type="match status" value="1"/>
</dbReference>
<dbReference type="InterPro" id="IPR001849">
    <property type="entry name" value="PH_domain"/>
</dbReference>
<evidence type="ECO:0000259" key="3">
    <source>
        <dbReference type="PROSITE" id="PS50003"/>
    </source>
</evidence>
<dbReference type="HOGENOM" id="CLU_060423_0_0_1"/>
<dbReference type="EMBL" id="ADMH02000116">
    <property type="protein sequence ID" value="ETN67788.1"/>
    <property type="molecule type" value="Genomic_DNA"/>
</dbReference>
<dbReference type="Proteomes" id="UP000000673">
    <property type="component" value="Unassembled WGS sequence"/>
</dbReference>
<dbReference type="FunCoup" id="W5JW67">
    <property type="interactions" value="619"/>
</dbReference>
<organism evidence="4">
    <name type="scientific">Anopheles darlingi</name>
    <name type="common">Mosquito</name>
    <dbReference type="NCBI Taxonomy" id="43151"/>
    <lineage>
        <taxon>Eukaryota</taxon>
        <taxon>Metazoa</taxon>
        <taxon>Ecdysozoa</taxon>
        <taxon>Arthropoda</taxon>
        <taxon>Hexapoda</taxon>
        <taxon>Insecta</taxon>
        <taxon>Pterygota</taxon>
        <taxon>Neoptera</taxon>
        <taxon>Endopterygota</taxon>
        <taxon>Diptera</taxon>
        <taxon>Nematocera</taxon>
        <taxon>Culicoidea</taxon>
        <taxon>Culicidae</taxon>
        <taxon>Anophelinae</taxon>
        <taxon>Anopheles</taxon>
    </lineage>
</organism>
<protein>
    <recommendedName>
        <fullName evidence="3">PH domain-containing protein</fullName>
    </recommendedName>
</protein>
<sequence length="330" mass="36585">MKINEKSLCLFATTPPVDLEGWMNKRGEMNKSWQRRWFVLKGNLLFYFEKRGDKEPLGMIILEGCTVELAEEGEQYCFQIIFHGPNNRTYYLSTESQPIMEQWMKALTCAGYDYMKLMVAELQRQLEEIEGQCKEKQLDAVALPPPKEPPPRRQNPFNKSRTTEQHTVSETTIPPLSGSAIQSTSPWDDEKRTMVANEAMELRAKPRNHSPSASKGPNMAAPESSGVSVDHTDGISYATTPDSKETLNGASCYSFEAMHSTLGIPVLADLSKWNESVLQTSPTKTTTSTPMLTPTAALTPTTSTMVGANIAVTTAAMSVAVTNESYPDRS</sequence>
<dbReference type="Pfam" id="PF00169">
    <property type="entry name" value="PH"/>
    <property type="match status" value="1"/>
</dbReference>
<feature type="region of interest" description="Disordered" evidence="2">
    <location>
        <begin position="141"/>
        <end position="189"/>
    </location>
</feature>
<evidence type="ECO:0000313" key="6">
    <source>
        <dbReference type="Proteomes" id="UP000000673"/>
    </source>
</evidence>
<dbReference type="GO" id="GO:0007032">
    <property type="term" value="P:endosome organization"/>
    <property type="evidence" value="ECO:0007669"/>
    <property type="project" value="TreeGrafter"/>
</dbReference>
<evidence type="ECO:0000313" key="4">
    <source>
        <dbReference type="EMBL" id="ETN67788.1"/>
    </source>
</evidence>
<reference evidence="5" key="4">
    <citation type="submission" date="2015-06" db="UniProtKB">
        <authorList>
            <consortium name="EnsemblMetazoa"/>
        </authorList>
    </citation>
    <scope>IDENTIFICATION</scope>
</reference>
<accession>W5JW67</accession>
<dbReference type="GO" id="GO:0042147">
    <property type="term" value="P:retrograde transport, endosome to Golgi"/>
    <property type="evidence" value="ECO:0007669"/>
    <property type="project" value="TreeGrafter"/>
</dbReference>
<dbReference type="STRING" id="43151.W5JW67"/>
<dbReference type="GO" id="GO:0001881">
    <property type="term" value="P:receptor recycling"/>
    <property type="evidence" value="ECO:0007669"/>
    <property type="project" value="TreeGrafter"/>
</dbReference>
<dbReference type="AlphaFoldDB" id="W5JW67"/>
<dbReference type="SMART" id="SM00233">
    <property type="entry name" value="PH"/>
    <property type="match status" value="1"/>
</dbReference>
<dbReference type="SUPFAM" id="SSF50729">
    <property type="entry name" value="PH domain-like"/>
    <property type="match status" value="1"/>
</dbReference>
<gene>
    <name evidence="4" type="ORF">AND_000388</name>
</gene>
<keyword evidence="6" id="KW-1185">Reference proteome</keyword>
<dbReference type="EnsemblMetazoa" id="ADAC000388-RA">
    <property type="protein sequence ID" value="ADAC000388-PA"/>
    <property type="gene ID" value="ADAC000388"/>
</dbReference>
<dbReference type="InterPro" id="IPR011993">
    <property type="entry name" value="PH-like_dom_sf"/>
</dbReference>
<dbReference type="PANTHER" id="PTHR22902:SF53">
    <property type="entry name" value="INOSITOL PHOSPHATASE INTERACTING PROTEIN, ISOFORM A"/>
    <property type="match status" value="1"/>
</dbReference>
<dbReference type="GO" id="GO:0055037">
    <property type="term" value="C:recycling endosome"/>
    <property type="evidence" value="ECO:0007669"/>
    <property type="project" value="TreeGrafter"/>
</dbReference>
<reference evidence="4" key="2">
    <citation type="submission" date="2010-05" db="EMBL/GenBank/DDBJ databases">
        <authorList>
            <person name="Almeida L.G."/>
            <person name="Nicolas M.F."/>
            <person name="Souza R.C."/>
            <person name="Vasconcelos A.T.R."/>
        </authorList>
    </citation>
    <scope>NUCLEOTIDE SEQUENCE</scope>
</reference>
<dbReference type="Gene3D" id="2.30.29.30">
    <property type="entry name" value="Pleckstrin-homology domain (PH domain)/Phosphotyrosine-binding domain (PTB)"/>
    <property type="match status" value="1"/>
</dbReference>
<dbReference type="VEuPathDB" id="VectorBase:ADAR2_011730"/>
<feature type="coiled-coil region" evidence="1">
    <location>
        <begin position="112"/>
        <end position="139"/>
    </location>
</feature>
<evidence type="ECO:0000256" key="1">
    <source>
        <dbReference type="SAM" id="Coils"/>
    </source>
</evidence>
<feature type="compositionally biased region" description="Polar residues" evidence="2">
    <location>
        <begin position="155"/>
        <end position="186"/>
    </location>
</feature>
<feature type="domain" description="PH" evidence="3">
    <location>
        <begin position="16"/>
        <end position="112"/>
    </location>
</feature>
<dbReference type="GO" id="GO:0005769">
    <property type="term" value="C:early endosome"/>
    <property type="evidence" value="ECO:0007669"/>
    <property type="project" value="TreeGrafter"/>
</dbReference>
<name>W5JW67_ANODA</name>
<evidence type="ECO:0000313" key="5">
    <source>
        <dbReference type="EnsemblMetazoa" id="ADAC000388-PA"/>
    </source>
</evidence>
<reference evidence="4 6" key="1">
    <citation type="journal article" date="2010" name="BMC Genomics">
        <title>Combination of measures distinguishes pre-miRNAs from other stem-loops in the genome of the newly sequenced Anopheles darlingi.</title>
        <authorList>
            <person name="Mendes N.D."/>
            <person name="Freitas A.T."/>
            <person name="Vasconcelos A.T."/>
            <person name="Sagot M.F."/>
        </authorList>
    </citation>
    <scope>NUCLEOTIDE SEQUENCE</scope>
</reference>
<dbReference type="VEuPathDB" id="VectorBase:ADAC000388"/>
<dbReference type="GO" id="GO:0005802">
    <property type="term" value="C:trans-Golgi network"/>
    <property type="evidence" value="ECO:0007669"/>
    <property type="project" value="TreeGrafter"/>
</dbReference>
<evidence type="ECO:0000256" key="2">
    <source>
        <dbReference type="SAM" id="MobiDB-lite"/>
    </source>
</evidence>
<dbReference type="GO" id="GO:0005829">
    <property type="term" value="C:cytosol"/>
    <property type="evidence" value="ECO:0007669"/>
    <property type="project" value="GOC"/>
</dbReference>